<keyword evidence="4 8" id="KW-0812">Transmembrane</keyword>
<accession>C1E142</accession>
<dbReference type="InterPro" id="IPR011701">
    <property type="entry name" value="MFS"/>
</dbReference>
<gene>
    <name evidence="9" type="ORF">MICPUN_56738</name>
</gene>
<proteinExistence type="inferred from homology"/>
<evidence type="ECO:0000256" key="8">
    <source>
        <dbReference type="SAM" id="Phobius"/>
    </source>
</evidence>
<dbReference type="Gene3D" id="1.20.1250.20">
    <property type="entry name" value="MFS general substrate transporter like domains"/>
    <property type="match status" value="1"/>
</dbReference>
<feature type="transmembrane region" description="Helical" evidence="8">
    <location>
        <begin position="282"/>
        <end position="305"/>
    </location>
</feature>
<keyword evidence="10" id="KW-1185">Reference proteome</keyword>
<dbReference type="InterPro" id="IPR036259">
    <property type="entry name" value="MFS_trans_sf"/>
</dbReference>
<keyword evidence="6 8" id="KW-0472">Membrane</keyword>
<feature type="transmembrane region" description="Helical" evidence="8">
    <location>
        <begin position="6"/>
        <end position="29"/>
    </location>
</feature>
<evidence type="ECO:0000256" key="1">
    <source>
        <dbReference type="ARBA" id="ARBA00004141"/>
    </source>
</evidence>
<dbReference type="eggNOG" id="ENOG502SAB3">
    <property type="taxonomic scope" value="Eukaryota"/>
</dbReference>
<evidence type="ECO:0000256" key="5">
    <source>
        <dbReference type="ARBA" id="ARBA00022989"/>
    </source>
</evidence>
<feature type="region of interest" description="Disordered" evidence="7">
    <location>
        <begin position="228"/>
        <end position="275"/>
    </location>
</feature>
<dbReference type="Pfam" id="PF07690">
    <property type="entry name" value="MFS_1"/>
    <property type="match status" value="1"/>
</dbReference>
<feature type="transmembrane region" description="Helical" evidence="8">
    <location>
        <begin position="383"/>
        <end position="402"/>
    </location>
</feature>
<dbReference type="InterPro" id="IPR052599">
    <property type="entry name" value="SLC43A_AATransporter"/>
</dbReference>
<feature type="compositionally biased region" description="Basic and acidic residues" evidence="7">
    <location>
        <begin position="228"/>
        <end position="240"/>
    </location>
</feature>
<dbReference type="InParanoid" id="C1E142"/>
<keyword evidence="3" id="KW-0813">Transport</keyword>
<evidence type="ECO:0000313" key="9">
    <source>
        <dbReference type="EMBL" id="ACO61671.1"/>
    </source>
</evidence>
<evidence type="ECO:0000256" key="3">
    <source>
        <dbReference type="ARBA" id="ARBA00022448"/>
    </source>
</evidence>
<feature type="compositionally biased region" description="Acidic residues" evidence="7">
    <location>
        <begin position="241"/>
        <end position="251"/>
    </location>
</feature>
<feature type="transmembrane region" description="Helical" evidence="8">
    <location>
        <begin position="115"/>
        <end position="135"/>
    </location>
</feature>
<evidence type="ECO:0000256" key="4">
    <source>
        <dbReference type="ARBA" id="ARBA00022692"/>
    </source>
</evidence>
<comment type="subcellular location">
    <subcellularLocation>
        <location evidence="1">Membrane</location>
        <topology evidence="1">Multi-pass membrane protein</topology>
    </subcellularLocation>
</comment>
<evidence type="ECO:0000256" key="7">
    <source>
        <dbReference type="SAM" id="MobiDB-lite"/>
    </source>
</evidence>
<dbReference type="PANTHER" id="PTHR20772:SF2">
    <property type="entry name" value="PROTEIN FMP42"/>
    <property type="match status" value="1"/>
</dbReference>
<protein>
    <submittedName>
        <fullName evidence="9">Major facilitator superfamily</fullName>
    </submittedName>
</protein>
<keyword evidence="5 8" id="KW-1133">Transmembrane helix</keyword>
<feature type="transmembrane region" description="Helical" evidence="8">
    <location>
        <begin position="447"/>
        <end position="466"/>
    </location>
</feature>
<evidence type="ECO:0000256" key="6">
    <source>
        <dbReference type="ARBA" id="ARBA00023136"/>
    </source>
</evidence>
<reference evidence="9 10" key="1">
    <citation type="journal article" date="2009" name="Science">
        <title>Green evolution and dynamic adaptations revealed by genomes of the marine picoeukaryotes Micromonas.</title>
        <authorList>
            <person name="Worden A.Z."/>
            <person name="Lee J.H."/>
            <person name="Mock T."/>
            <person name="Rouze P."/>
            <person name="Simmons M.P."/>
            <person name="Aerts A.L."/>
            <person name="Allen A.E."/>
            <person name="Cuvelier M.L."/>
            <person name="Derelle E."/>
            <person name="Everett M.V."/>
            <person name="Foulon E."/>
            <person name="Grimwood J."/>
            <person name="Gundlach H."/>
            <person name="Henrissat B."/>
            <person name="Napoli C."/>
            <person name="McDonald S.M."/>
            <person name="Parker M.S."/>
            <person name="Rombauts S."/>
            <person name="Salamov A."/>
            <person name="Von Dassow P."/>
            <person name="Badger J.H."/>
            <person name="Coutinho P.M."/>
            <person name="Demir E."/>
            <person name="Dubchak I."/>
            <person name="Gentemann C."/>
            <person name="Eikrem W."/>
            <person name="Gready J.E."/>
            <person name="John U."/>
            <person name="Lanier W."/>
            <person name="Lindquist E.A."/>
            <person name="Lucas S."/>
            <person name="Mayer K.F."/>
            <person name="Moreau H."/>
            <person name="Not F."/>
            <person name="Otillar R."/>
            <person name="Panaud O."/>
            <person name="Pangilinan J."/>
            <person name="Paulsen I."/>
            <person name="Piegu B."/>
            <person name="Poliakov A."/>
            <person name="Robbens S."/>
            <person name="Schmutz J."/>
            <person name="Toulza E."/>
            <person name="Wyss T."/>
            <person name="Zelensky A."/>
            <person name="Zhou K."/>
            <person name="Armbrust E.V."/>
            <person name="Bhattacharya D."/>
            <person name="Goodenough U.W."/>
            <person name="Van de Peer Y."/>
            <person name="Grigoriev I.V."/>
        </authorList>
    </citation>
    <scope>NUCLEOTIDE SEQUENCE [LARGE SCALE GENOMIC DNA]</scope>
    <source>
        <strain evidence="10">RCC299 / NOUM17</strain>
    </source>
</reference>
<dbReference type="AlphaFoldDB" id="C1E142"/>
<name>C1E142_MICCC</name>
<sequence length="503" mass="53881">MMGEELAKWVLLAYGLFMTTLVAGVVYGWQSFRAVFIAEGVLSEGCDANSADVECPSQAKELGLIFACGAWSVQACRMVTGLVRDRYGTRVCVVGVMLTVAVGIVLLAVSPPQSLAMFCVGYFLLGIGAGVQLCMQSISMLFGEYQGAASATLSGAFTLSAVIPLACAEAIQSVARSDGGSASSYADARAGVLTAWCVTVVVFAASAMWLMPRGGEFRESVRYLVGERGGDENNEKTKDDDDKDDKEDRDDEPPRVPPANAPKAANGTRRAPHEGKSAREQLLSLDFILLAAWFTVMLLPTNYFIISVGDQLEGMGDDDGEITRGFQLVWVVSTILSPIAGYSADVVGRGSTMTFAMGCYAASFVMLGFGGDGWGGLSLEAQWLNFVCFNVGRLWVFSMYFVSVGRLFGFRHYGTLAGAGLLLSAMSTPLAVPMHRSGVDGNFGESNLASAMICLGLTPYTVGWAWRREITEEGMRGFPARWGIRREEEAKEEAKEEAGANAV</sequence>
<dbReference type="GO" id="GO:0022857">
    <property type="term" value="F:transmembrane transporter activity"/>
    <property type="evidence" value="ECO:0007669"/>
    <property type="project" value="InterPro"/>
</dbReference>
<dbReference type="OMA" id="IQMLRLN"/>
<evidence type="ECO:0000256" key="2">
    <source>
        <dbReference type="ARBA" id="ARBA00006595"/>
    </source>
</evidence>
<feature type="transmembrane region" description="Helical" evidence="8">
    <location>
        <begin position="147"/>
        <end position="171"/>
    </location>
</feature>
<dbReference type="GeneID" id="8242038"/>
<comment type="similarity">
    <text evidence="2">Belongs to the SLC43A transporter (TC 2.A.1.44) family.</text>
</comment>
<evidence type="ECO:0000313" key="10">
    <source>
        <dbReference type="Proteomes" id="UP000002009"/>
    </source>
</evidence>
<dbReference type="KEGG" id="mis:MICPUN_56738"/>
<feature type="transmembrane region" description="Helical" evidence="8">
    <location>
        <begin position="325"/>
        <end position="342"/>
    </location>
</feature>
<feature type="transmembrane region" description="Helical" evidence="8">
    <location>
        <begin position="354"/>
        <end position="371"/>
    </location>
</feature>
<dbReference type="Proteomes" id="UP000002009">
    <property type="component" value="Chromosome 3"/>
</dbReference>
<feature type="transmembrane region" description="Helical" evidence="8">
    <location>
        <begin position="414"/>
        <end position="435"/>
    </location>
</feature>
<dbReference type="RefSeq" id="XP_002500413.1">
    <property type="nucleotide sequence ID" value="XM_002500367.1"/>
</dbReference>
<dbReference type="GO" id="GO:0016020">
    <property type="term" value="C:membrane"/>
    <property type="evidence" value="ECO:0007669"/>
    <property type="project" value="UniProtKB-SubCell"/>
</dbReference>
<dbReference type="SUPFAM" id="SSF103473">
    <property type="entry name" value="MFS general substrate transporter"/>
    <property type="match status" value="1"/>
</dbReference>
<dbReference type="EMBL" id="CP001324">
    <property type="protein sequence ID" value="ACO61671.1"/>
    <property type="molecule type" value="Genomic_DNA"/>
</dbReference>
<feature type="transmembrane region" description="Helical" evidence="8">
    <location>
        <begin position="87"/>
        <end position="109"/>
    </location>
</feature>
<dbReference type="PANTHER" id="PTHR20772">
    <property type="entry name" value="PROTEIN FMP42"/>
    <property type="match status" value="1"/>
</dbReference>
<dbReference type="OrthoDB" id="330047at2759"/>
<organism evidence="9 10">
    <name type="scientific">Micromonas commoda (strain RCC299 / NOUM17 / CCMP2709)</name>
    <name type="common">Picoplanktonic green alga</name>
    <dbReference type="NCBI Taxonomy" id="296587"/>
    <lineage>
        <taxon>Eukaryota</taxon>
        <taxon>Viridiplantae</taxon>
        <taxon>Chlorophyta</taxon>
        <taxon>Mamiellophyceae</taxon>
        <taxon>Mamiellales</taxon>
        <taxon>Mamiellaceae</taxon>
        <taxon>Micromonas</taxon>
    </lineage>
</organism>
<feature type="transmembrane region" description="Helical" evidence="8">
    <location>
        <begin position="191"/>
        <end position="210"/>
    </location>
</feature>